<keyword evidence="3" id="KW-1185">Reference proteome</keyword>
<evidence type="ECO:0000256" key="1">
    <source>
        <dbReference type="SAM" id="SignalP"/>
    </source>
</evidence>
<dbReference type="RefSeq" id="WP_343976647.1">
    <property type="nucleotide sequence ID" value="NZ_BAAAHK010000013.1"/>
</dbReference>
<accession>A0ABN1R9Y5</accession>
<dbReference type="Gene3D" id="2.115.10.10">
    <property type="entry name" value="Tachylectin 2"/>
    <property type="match status" value="1"/>
</dbReference>
<feature type="signal peptide" evidence="1">
    <location>
        <begin position="1"/>
        <end position="27"/>
    </location>
</feature>
<protein>
    <submittedName>
        <fullName evidence="2">Uncharacterized protein</fullName>
    </submittedName>
</protein>
<dbReference type="Proteomes" id="UP001500542">
    <property type="component" value="Unassembled WGS sequence"/>
</dbReference>
<organism evidence="2 3">
    <name type="scientific">Kribbella koreensis</name>
    <dbReference type="NCBI Taxonomy" id="57909"/>
    <lineage>
        <taxon>Bacteria</taxon>
        <taxon>Bacillati</taxon>
        <taxon>Actinomycetota</taxon>
        <taxon>Actinomycetes</taxon>
        <taxon>Propionibacteriales</taxon>
        <taxon>Kribbellaceae</taxon>
        <taxon>Kribbella</taxon>
    </lineage>
</organism>
<name>A0ABN1R9Y5_9ACTN</name>
<evidence type="ECO:0000313" key="2">
    <source>
        <dbReference type="EMBL" id="GAA0953059.1"/>
    </source>
</evidence>
<dbReference type="EMBL" id="BAAAHK010000013">
    <property type="protein sequence ID" value="GAA0953059.1"/>
    <property type="molecule type" value="Genomic_DNA"/>
</dbReference>
<proteinExistence type="predicted"/>
<evidence type="ECO:0000313" key="3">
    <source>
        <dbReference type="Proteomes" id="UP001500542"/>
    </source>
</evidence>
<feature type="chain" id="PRO_5047119512" evidence="1">
    <location>
        <begin position="28"/>
        <end position="324"/>
    </location>
</feature>
<gene>
    <name evidence="2" type="ORF">GCM10009554_56890</name>
</gene>
<sequence length="324" mass="34238">MKLQRLAVAVAAVGMLAATAASGPALATTQNDPAPSWAQRAANTKEAAAKSDKSVAAEAECVQSLVYPEATNVTGTVDVTPAKPPRVDQYAPFNFGAARYTATWYAAANASATQYFAYGVFLTGDNLYRHTTTLPATGEPKTTRVKIGSGWATFRAIATSNYQVAAPTHSYLYGLNTNGLLYRYAKNGTTSTYKALGTFGGYASFKSLAVISETATYDTLLLNTRAGGLYTIRIPITASAKPVLKTIRSSGWSAYESLATQACGNRGGTLVIGVDHDTQTGYQYAFGHANGTATVITSYGKIPAVLDGNNHAPFTWYKDNLNGE</sequence>
<keyword evidence="1" id="KW-0732">Signal</keyword>
<reference evidence="2 3" key="1">
    <citation type="journal article" date="2019" name="Int. J. Syst. Evol. Microbiol.">
        <title>The Global Catalogue of Microorganisms (GCM) 10K type strain sequencing project: providing services to taxonomists for standard genome sequencing and annotation.</title>
        <authorList>
            <consortium name="The Broad Institute Genomics Platform"/>
            <consortium name="The Broad Institute Genome Sequencing Center for Infectious Disease"/>
            <person name="Wu L."/>
            <person name="Ma J."/>
        </authorList>
    </citation>
    <scope>NUCLEOTIDE SEQUENCE [LARGE SCALE GENOMIC DNA]</scope>
    <source>
        <strain evidence="2 3">JCM 10977</strain>
    </source>
</reference>
<comment type="caution">
    <text evidence="2">The sequence shown here is derived from an EMBL/GenBank/DDBJ whole genome shotgun (WGS) entry which is preliminary data.</text>
</comment>